<sequence>MKTQTKAKAQSKTQYVAITTDVQQVNQQVEKAYTLMVEAATELLKRFDVAKFRTYALMDHTKNEQNTNLVKEYLSYFHNITLSMSPKDGRFYIFIDLGEEALQKFGSTLTNNLLRECYRLTQSNDNTTGIEYSLRVNYLAGESLHNFYYRRIVEGETGYVSILTVEKDAA</sequence>
<gene>
    <name evidence="1" type="ORF">IZT61_12340</name>
</gene>
<dbReference type="Proteomes" id="UP000594759">
    <property type="component" value="Chromosome"/>
</dbReference>
<proteinExistence type="predicted"/>
<dbReference type="AlphaFoldDB" id="A0A7U3Q528"/>
<keyword evidence="2" id="KW-1185">Reference proteome</keyword>
<evidence type="ECO:0000313" key="2">
    <source>
        <dbReference type="Proteomes" id="UP000594759"/>
    </source>
</evidence>
<name>A0A7U3Q528_9SPHI</name>
<dbReference type="EMBL" id="CP064939">
    <property type="protein sequence ID" value="QPH37897.1"/>
    <property type="molecule type" value="Genomic_DNA"/>
</dbReference>
<dbReference type="KEGG" id="pex:IZT61_12340"/>
<organism evidence="1 2">
    <name type="scientific">Pedobacter endophyticus</name>
    <dbReference type="NCBI Taxonomy" id="2789740"/>
    <lineage>
        <taxon>Bacteria</taxon>
        <taxon>Pseudomonadati</taxon>
        <taxon>Bacteroidota</taxon>
        <taxon>Sphingobacteriia</taxon>
        <taxon>Sphingobacteriales</taxon>
        <taxon>Sphingobacteriaceae</taxon>
        <taxon>Pedobacter</taxon>
    </lineage>
</organism>
<accession>A0A7U3Q528</accession>
<dbReference type="RefSeq" id="WP_196097209.1">
    <property type="nucleotide sequence ID" value="NZ_CP064939.1"/>
</dbReference>
<evidence type="ECO:0000313" key="1">
    <source>
        <dbReference type="EMBL" id="QPH37897.1"/>
    </source>
</evidence>
<protein>
    <submittedName>
        <fullName evidence="1">Uncharacterized protein</fullName>
    </submittedName>
</protein>
<reference evidence="1 2" key="1">
    <citation type="submission" date="2020-11" db="EMBL/GenBank/DDBJ databases">
        <title>Pedobacter endophytica, an endophytic bacteria isolated form Carex pumila.</title>
        <authorList>
            <person name="Peng Y."/>
            <person name="Jiang L."/>
            <person name="Lee J."/>
        </authorList>
    </citation>
    <scope>NUCLEOTIDE SEQUENCE [LARGE SCALE GENOMIC DNA]</scope>
    <source>
        <strain evidence="1 2">JBR3-12</strain>
    </source>
</reference>